<dbReference type="GO" id="GO:0007165">
    <property type="term" value="P:signal transduction"/>
    <property type="evidence" value="ECO:0007669"/>
    <property type="project" value="UniProtKB-KW"/>
</dbReference>
<comment type="subcellular location">
    <subcellularLocation>
        <location evidence="1">Cell membrane</location>
        <topology evidence="1">Multi-pass membrane protein</topology>
    </subcellularLocation>
</comment>
<evidence type="ECO:0000256" key="1">
    <source>
        <dbReference type="ARBA" id="ARBA00004651"/>
    </source>
</evidence>
<feature type="transmembrane region" description="Helical" evidence="10">
    <location>
        <begin position="67"/>
        <end position="84"/>
    </location>
</feature>
<keyword evidence="4 10" id="KW-0812">Transmembrane</keyword>
<dbReference type="AlphaFoldDB" id="A0AAU0QLM7"/>
<organism evidence="11">
    <name type="scientific">Leucinodes orbonalis</name>
    <dbReference type="NCBI Taxonomy" id="711050"/>
    <lineage>
        <taxon>Eukaryota</taxon>
        <taxon>Metazoa</taxon>
        <taxon>Ecdysozoa</taxon>
        <taxon>Arthropoda</taxon>
        <taxon>Hexapoda</taxon>
        <taxon>Insecta</taxon>
        <taxon>Pterygota</taxon>
        <taxon>Neoptera</taxon>
        <taxon>Endopterygota</taxon>
        <taxon>Lepidoptera</taxon>
        <taxon>Glossata</taxon>
        <taxon>Ditrysia</taxon>
        <taxon>Pyraloidea</taxon>
        <taxon>Crambidae</taxon>
        <taxon>Spilomelinae</taxon>
        <taxon>Leucinodes</taxon>
    </lineage>
</organism>
<keyword evidence="8 11" id="KW-0675">Receptor</keyword>
<keyword evidence="7 10" id="KW-0472">Membrane</keyword>
<dbReference type="GO" id="GO:0005886">
    <property type="term" value="C:plasma membrane"/>
    <property type="evidence" value="ECO:0007669"/>
    <property type="project" value="UniProtKB-SubCell"/>
</dbReference>
<proteinExistence type="evidence at transcript level"/>
<evidence type="ECO:0000256" key="7">
    <source>
        <dbReference type="ARBA" id="ARBA00023136"/>
    </source>
</evidence>
<keyword evidence="5" id="KW-0552">Olfaction</keyword>
<feature type="transmembrane region" description="Helical" evidence="10">
    <location>
        <begin position="190"/>
        <end position="211"/>
    </location>
</feature>
<keyword evidence="2" id="KW-1003">Cell membrane</keyword>
<protein>
    <submittedName>
        <fullName evidence="11">Odorant receptor</fullName>
    </submittedName>
</protein>
<evidence type="ECO:0000256" key="3">
    <source>
        <dbReference type="ARBA" id="ARBA00022606"/>
    </source>
</evidence>
<evidence type="ECO:0000256" key="10">
    <source>
        <dbReference type="SAM" id="Phobius"/>
    </source>
</evidence>
<evidence type="ECO:0000256" key="6">
    <source>
        <dbReference type="ARBA" id="ARBA00022989"/>
    </source>
</evidence>
<keyword evidence="9" id="KW-0807">Transducer</keyword>
<evidence type="ECO:0000256" key="9">
    <source>
        <dbReference type="ARBA" id="ARBA00023224"/>
    </source>
</evidence>
<dbReference type="GO" id="GO:0004984">
    <property type="term" value="F:olfactory receptor activity"/>
    <property type="evidence" value="ECO:0007669"/>
    <property type="project" value="InterPro"/>
</dbReference>
<evidence type="ECO:0000256" key="2">
    <source>
        <dbReference type="ARBA" id="ARBA00022475"/>
    </source>
</evidence>
<sequence length="287" mass="32951">MMQFDNFSSHILRYTEKYQKVSTILSRMYYMTVIIYIFTPFMDYALFKFTTQEMVGLPHILPSWSPLDGFSFVCYILSICYEVVSCTYCVFTHVAFDLTSIGIMIFICGQFAYLKYFSEKIGSKHEKCTPNTADLHAHDCVARSHKILIVLMKMTILLNQLLKNILGVYFFLATLTLCSVAVRLNSELSSMQLVSILQYMCGTLTQLYLYCRFGDNVKNESSIGMGEGPFIAAHWRLSPKIRKELTLLGAAMMMPRHLYAGPFISLDLPSFIMVVRTAYSYYAVIRK</sequence>
<evidence type="ECO:0000313" key="11">
    <source>
        <dbReference type="EMBL" id="WPO56463.1"/>
    </source>
</evidence>
<evidence type="ECO:0000256" key="8">
    <source>
        <dbReference type="ARBA" id="ARBA00023170"/>
    </source>
</evidence>
<dbReference type="PANTHER" id="PTHR21137:SF35">
    <property type="entry name" value="ODORANT RECEPTOR 19A-RELATED"/>
    <property type="match status" value="1"/>
</dbReference>
<evidence type="ECO:0000256" key="5">
    <source>
        <dbReference type="ARBA" id="ARBA00022725"/>
    </source>
</evidence>
<feature type="transmembrane region" description="Helical" evidence="10">
    <location>
        <begin position="161"/>
        <end position="184"/>
    </location>
</feature>
<keyword evidence="3" id="KW-0716">Sensory transduction</keyword>
<name>A0AAU0QLM7_9NEOP</name>
<dbReference type="GO" id="GO:0005549">
    <property type="term" value="F:odorant binding"/>
    <property type="evidence" value="ECO:0007669"/>
    <property type="project" value="InterPro"/>
</dbReference>
<dbReference type="Pfam" id="PF02949">
    <property type="entry name" value="7tm_6"/>
    <property type="match status" value="1"/>
</dbReference>
<dbReference type="PANTHER" id="PTHR21137">
    <property type="entry name" value="ODORANT RECEPTOR"/>
    <property type="match status" value="1"/>
</dbReference>
<dbReference type="InterPro" id="IPR004117">
    <property type="entry name" value="7tm6_olfct_rcpt"/>
</dbReference>
<feature type="transmembrane region" description="Helical" evidence="10">
    <location>
        <begin position="90"/>
        <end position="114"/>
    </location>
</feature>
<keyword evidence="6 10" id="KW-1133">Transmembrane helix</keyword>
<evidence type="ECO:0000256" key="4">
    <source>
        <dbReference type="ARBA" id="ARBA00022692"/>
    </source>
</evidence>
<reference evidence="11" key="1">
    <citation type="submission" date="2023-05" db="EMBL/GenBank/DDBJ databases">
        <authorList>
            <person name="Pathak J."/>
            <person name="Thiruvengadam V."/>
            <person name="Gracy G.R."/>
            <person name="M M."/>
        </authorList>
    </citation>
    <scope>NUCLEOTIDE SEQUENCE</scope>
    <source>
        <tissue evidence="11">Head and antenna</tissue>
    </source>
</reference>
<dbReference type="EMBL" id="OQ970356">
    <property type="protein sequence ID" value="WPO56463.1"/>
    <property type="molecule type" value="mRNA"/>
</dbReference>
<feature type="transmembrane region" description="Helical" evidence="10">
    <location>
        <begin position="28"/>
        <end position="47"/>
    </location>
</feature>
<accession>A0AAU0QLM7</accession>